<proteinExistence type="predicted"/>
<evidence type="ECO:0000313" key="1">
    <source>
        <dbReference type="EMBL" id="KKL22191.1"/>
    </source>
</evidence>
<dbReference type="AlphaFoldDB" id="A0A0F9DWX5"/>
<dbReference type="EMBL" id="LAZR01037443">
    <property type="protein sequence ID" value="KKL22191.1"/>
    <property type="molecule type" value="Genomic_DNA"/>
</dbReference>
<dbReference type="SUPFAM" id="SSF51126">
    <property type="entry name" value="Pectin lyase-like"/>
    <property type="match status" value="1"/>
</dbReference>
<feature type="non-terminal residue" evidence="1">
    <location>
        <position position="1"/>
    </location>
</feature>
<accession>A0A0F9DWX5</accession>
<reference evidence="1" key="1">
    <citation type="journal article" date="2015" name="Nature">
        <title>Complex archaea that bridge the gap between prokaryotes and eukaryotes.</title>
        <authorList>
            <person name="Spang A."/>
            <person name="Saw J.H."/>
            <person name="Jorgensen S.L."/>
            <person name="Zaremba-Niedzwiedzka K."/>
            <person name="Martijn J."/>
            <person name="Lind A.E."/>
            <person name="van Eijk R."/>
            <person name="Schleper C."/>
            <person name="Guy L."/>
            <person name="Ettema T.J."/>
        </authorList>
    </citation>
    <scope>NUCLEOTIDE SEQUENCE</scope>
</reference>
<name>A0A0F9DWX5_9ZZZZ</name>
<evidence type="ECO:0008006" key="2">
    <source>
        <dbReference type="Google" id="ProtNLM"/>
    </source>
</evidence>
<protein>
    <recommendedName>
        <fullName evidence="2">Right handed beta helix domain-containing protein</fullName>
    </recommendedName>
</protein>
<organism evidence="1">
    <name type="scientific">marine sediment metagenome</name>
    <dbReference type="NCBI Taxonomy" id="412755"/>
    <lineage>
        <taxon>unclassified sequences</taxon>
        <taxon>metagenomes</taxon>
        <taxon>ecological metagenomes</taxon>
    </lineage>
</organism>
<comment type="caution">
    <text evidence="1">The sequence shown here is derived from an EMBL/GenBank/DDBJ whole genome shotgun (WGS) entry which is preliminary data.</text>
</comment>
<gene>
    <name evidence="1" type="ORF">LCGC14_2437900</name>
</gene>
<sequence length="442" mass="45533">YRCDGTNDEVQISAAIAALLLGATIGGQVVLSEGTFTLGAAIDILRKNVYLHGLGHDVTTLDFSAANAIELTNDVANLTISDLTFQGNAASVYAIKQTDTDNAADIAIVRCNFLKCGSGGVYLAGTTNEGVSRVIIYHNEFKECGGTAGQVEIVGDTPNGGIVIAMNFFYDGTVRPVRCTPADGIIALNHFRDNTGTGPNVSGTEFAHNRAVNSVGEDYTFDSEHGAGSDTDAIHDNVSAEISAITAKGTPIGADFLVIEDSAASNAKKSMTITALQAILSHDSIAGVSSDDHHAQLHAATHAENQADEIVAEGLGATSVDVSTNLKPNGTGGVEFVDSDHADLANVTSDQHHPQTHTVVSHDTTATGANLTALTNDSDAGTLHNHDGDIATHAAIATAHHTKYTDAEVDTIVATHAAISSAHHVAGSGTGAAFSEFLLIGA</sequence>
<dbReference type="InterPro" id="IPR011050">
    <property type="entry name" value="Pectin_lyase_fold/virulence"/>
</dbReference>